<feature type="region of interest" description="Disordered" evidence="1">
    <location>
        <begin position="42"/>
        <end position="62"/>
    </location>
</feature>
<reference evidence="2" key="2">
    <citation type="submission" date="2015-06" db="UniProtKB">
        <authorList>
            <consortium name="EnsemblPlants"/>
        </authorList>
    </citation>
    <scope>IDENTIFICATION</scope>
    <source>
        <strain evidence="2">cv. Heinz 1706</strain>
    </source>
</reference>
<organism evidence="2">
    <name type="scientific">Solanum lycopersicum</name>
    <name type="common">Tomato</name>
    <name type="synonym">Lycopersicon esculentum</name>
    <dbReference type="NCBI Taxonomy" id="4081"/>
    <lineage>
        <taxon>Eukaryota</taxon>
        <taxon>Viridiplantae</taxon>
        <taxon>Streptophyta</taxon>
        <taxon>Embryophyta</taxon>
        <taxon>Tracheophyta</taxon>
        <taxon>Spermatophyta</taxon>
        <taxon>Magnoliopsida</taxon>
        <taxon>eudicotyledons</taxon>
        <taxon>Gunneridae</taxon>
        <taxon>Pentapetalae</taxon>
        <taxon>asterids</taxon>
        <taxon>lamiids</taxon>
        <taxon>Solanales</taxon>
        <taxon>Solanaceae</taxon>
        <taxon>Solanoideae</taxon>
        <taxon>Solaneae</taxon>
        <taxon>Solanum</taxon>
        <taxon>Solanum subgen. Lycopersicon</taxon>
    </lineage>
</organism>
<evidence type="ECO:0000313" key="3">
    <source>
        <dbReference type="Proteomes" id="UP000004994"/>
    </source>
</evidence>
<dbReference type="Gramene" id="Solyc01g056290.2.1">
    <property type="protein sequence ID" value="Solyc01g056290.2.1"/>
    <property type="gene ID" value="Solyc01g056290.2"/>
</dbReference>
<feature type="compositionally biased region" description="Polar residues" evidence="1">
    <location>
        <begin position="50"/>
        <end position="60"/>
    </location>
</feature>
<reference evidence="2" key="1">
    <citation type="journal article" date="2012" name="Nature">
        <title>The tomato genome sequence provides insights into fleshy fruit evolution.</title>
        <authorList>
            <consortium name="Tomato Genome Consortium"/>
        </authorList>
    </citation>
    <scope>NUCLEOTIDE SEQUENCE [LARGE SCALE GENOMIC DNA]</scope>
    <source>
        <strain evidence="2">cv. Heinz 1706</strain>
    </source>
</reference>
<evidence type="ECO:0000313" key="2">
    <source>
        <dbReference type="EnsemblPlants" id="Solyc01g056290.2.1"/>
    </source>
</evidence>
<sequence>MNQVVENDNIQSFQMRDNARQMTSYSRESMNVAHLNTLLNFQQRYPPPNENLSTSTSNSGGVHIDEHNTGFFRNKYEANTNLSLATPDIPYYPAFYYAGVSTILPSYTQKEG</sequence>
<dbReference type="OMA" id="HIEEHNT"/>
<dbReference type="AlphaFoldDB" id="K4AVJ8"/>
<dbReference type="Proteomes" id="UP000004994">
    <property type="component" value="Chromosome 1"/>
</dbReference>
<proteinExistence type="predicted"/>
<dbReference type="EnsemblPlants" id="Solyc01g056290.2.1">
    <property type="protein sequence ID" value="Solyc01g056290.2.1"/>
    <property type="gene ID" value="Solyc01g056290.2"/>
</dbReference>
<protein>
    <submittedName>
        <fullName evidence="2">Uncharacterized protein</fullName>
    </submittedName>
</protein>
<name>K4AVJ8_SOLLC</name>
<dbReference type="PhylomeDB" id="K4AVJ8"/>
<keyword evidence="3" id="KW-1185">Reference proteome</keyword>
<dbReference type="PaxDb" id="4081-Solyc01g056290.2.1"/>
<accession>K4AVJ8</accession>
<evidence type="ECO:0000256" key="1">
    <source>
        <dbReference type="SAM" id="MobiDB-lite"/>
    </source>
</evidence>
<dbReference type="InParanoid" id="K4AVJ8"/>
<dbReference type="HOGENOM" id="CLU_2162892_0_0_1"/>